<gene>
    <name evidence="1" type="ORF">SNA_01715</name>
</gene>
<reference evidence="1 2" key="1">
    <citation type="submission" date="2014-09" db="EMBL/GenBank/DDBJ databases">
        <title>Draft genome sequence of Streptomyces natalensis ATCC 27448, producer of the antifungal pimaricin.</title>
        <authorList>
            <person name="Mendes M.V."/>
            <person name="Beites T."/>
            <person name="Pires S."/>
            <person name="Santos C.L."/>
            <person name="Moradas-Ferreira P."/>
        </authorList>
    </citation>
    <scope>NUCLEOTIDE SEQUENCE [LARGE SCALE GENOMIC DNA]</scope>
    <source>
        <strain evidence="1 2">ATCC 27448</strain>
    </source>
</reference>
<comment type="caution">
    <text evidence="1">The sequence shown here is derived from an EMBL/GenBank/DDBJ whole genome shotgun (WGS) entry which is preliminary data.</text>
</comment>
<dbReference type="AlphaFoldDB" id="A0A0D7CTB7"/>
<sequence>MPKYEQPDGLPARLLSSTGMIDACRERDFSKIFELAKTRGGFYPSLIARRCDMTPSRVGEVLAGKRVIKDMSVIERVADGLRIPGHMLGLAQRDWETPAALSTTPATPTSPVLPVASERTDPVNALPGVDLDSILAVATGPRLSPSTLRALHSSIEDYWRRDDQHGGEALRPAVVGQLRYAVGMIKEASEGEFRRGLYSVAAELARLTGWTYFDARQYSQARIYFAEALQLAKAIDDHQFMANVLACMSLQGTYEDRPADAVALSTAAQDSARRRGGTPRVMAMLSMREAFAHASMSNHSATHAALAEAHRQFEQISDADPDPAWVTYFDEPKLIVDTGIARARLGEADAAEPLIADALRREPASNHRARAFHSFWLATTQLQRGKVEKACHTATVALETATAVDSERITGHLREFHQRLAPFRKEPAAIAFEARLRATLR</sequence>
<dbReference type="InterPro" id="IPR011990">
    <property type="entry name" value="TPR-like_helical_dom_sf"/>
</dbReference>
<dbReference type="EMBL" id="JRKI01000003">
    <property type="protein sequence ID" value="KIZ19276.1"/>
    <property type="molecule type" value="Genomic_DNA"/>
</dbReference>
<proteinExistence type="predicted"/>
<keyword evidence="2" id="KW-1185">Reference proteome</keyword>
<organism evidence="1 2">
    <name type="scientific">Streptomyces natalensis ATCC 27448</name>
    <dbReference type="NCBI Taxonomy" id="1240678"/>
    <lineage>
        <taxon>Bacteria</taxon>
        <taxon>Bacillati</taxon>
        <taxon>Actinomycetota</taxon>
        <taxon>Actinomycetes</taxon>
        <taxon>Kitasatosporales</taxon>
        <taxon>Streptomycetaceae</taxon>
        <taxon>Streptomyces</taxon>
    </lineage>
</organism>
<evidence type="ECO:0000313" key="1">
    <source>
        <dbReference type="EMBL" id="KIZ19276.1"/>
    </source>
</evidence>
<name>A0A0D7CTB7_9ACTN</name>
<protein>
    <submittedName>
        <fullName evidence="1">NsdA</fullName>
    </submittedName>
</protein>
<dbReference type="RefSeq" id="WP_030068384.1">
    <property type="nucleotide sequence ID" value="NZ_JRKI01000003.1"/>
</dbReference>
<dbReference type="SUPFAM" id="SSF48452">
    <property type="entry name" value="TPR-like"/>
    <property type="match status" value="1"/>
</dbReference>
<accession>A0A0D7CTB7</accession>
<dbReference type="Proteomes" id="UP000032458">
    <property type="component" value="Unassembled WGS sequence"/>
</dbReference>
<dbReference type="PATRIC" id="fig|1240678.4.peg.366"/>
<evidence type="ECO:0000313" key="2">
    <source>
        <dbReference type="Proteomes" id="UP000032458"/>
    </source>
</evidence>
<dbReference type="Gene3D" id="1.25.40.10">
    <property type="entry name" value="Tetratricopeptide repeat domain"/>
    <property type="match status" value="1"/>
</dbReference>